<dbReference type="InterPro" id="IPR055179">
    <property type="entry name" value="Tex-like_central_region"/>
</dbReference>
<dbReference type="Proteomes" id="UP000292447">
    <property type="component" value="Chromosome II"/>
</dbReference>
<dbReference type="GO" id="GO:0005694">
    <property type="term" value="C:chromosome"/>
    <property type="evidence" value="ECO:0007669"/>
    <property type="project" value="UniProtKB-SubCell"/>
</dbReference>
<dbReference type="SUPFAM" id="SSF55550">
    <property type="entry name" value="SH2 domain"/>
    <property type="match status" value="1"/>
</dbReference>
<feature type="compositionally biased region" description="Acidic residues" evidence="12">
    <location>
        <begin position="25"/>
        <end position="45"/>
    </location>
</feature>
<keyword evidence="14" id="KW-0648">Protein biosynthesis</keyword>
<dbReference type="InterPro" id="IPR035019">
    <property type="entry name" value="Spt6_SH2_N"/>
</dbReference>
<dbReference type="Pfam" id="PF21710">
    <property type="entry name" value="Spt6_S1"/>
    <property type="match status" value="1"/>
</dbReference>
<accession>A0A4P6XHT2</accession>
<evidence type="ECO:0000256" key="7">
    <source>
        <dbReference type="ARBA" id="ARBA00023163"/>
    </source>
</evidence>
<comment type="function">
    <text evidence="10">Plays a role in maintenance of chromatin structure during RNA polymerase II transcription elongation thereby repressing transcription initiation from cryptic promoters. Mediates the reassembly of nucleosomes onto the promoters of at least a selected set of genes during repression; the nucleosome reassembly is essential for transcriptional repression.</text>
</comment>
<dbReference type="FunFam" id="3.30.505.10:FF:000056">
    <property type="entry name" value="Transcription elongation factor Spt6"/>
    <property type="match status" value="1"/>
</dbReference>
<dbReference type="Pfam" id="PF17674">
    <property type="entry name" value="HHH_9"/>
    <property type="match status" value="1"/>
</dbReference>
<evidence type="ECO:0000259" key="13">
    <source>
        <dbReference type="SMART" id="SM00252"/>
    </source>
</evidence>
<feature type="region of interest" description="Disordered" evidence="12">
    <location>
        <begin position="1"/>
        <end position="213"/>
    </location>
</feature>
<dbReference type="InterPro" id="IPR049540">
    <property type="entry name" value="Spt6-like_S1"/>
</dbReference>
<dbReference type="InterPro" id="IPR035420">
    <property type="entry name" value="Spt6_SH2"/>
</dbReference>
<feature type="compositionally biased region" description="Acidic residues" evidence="12">
    <location>
        <begin position="174"/>
        <end position="190"/>
    </location>
</feature>
<name>A0A4P6XHT2_9ASCO</name>
<dbReference type="GO" id="GO:0031491">
    <property type="term" value="F:nucleosome binding"/>
    <property type="evidence" value="ECO:0007669"/>
    <property type="project" value="TreeGrafter"/>
</dbReference>
<dbReference type="Gene3D" id="1.10.150.850">
    <property type="entry name" value="Spt6, helix-hairpin-helix domain"/>
    <property type="match status" value="1"/>
</dbReference>
<dbReference type="Pfam" id="PF14639">
    <property type="entry name" value="YqgF"/>
    <property type="match status" value="1"/>
</dbReference>
<organism evidence="14 15">
    <name type="scientific">Metschnikowia aff. pulcherrima</name>
    <dbReference type="NCBI Taxonomy" id="2163413"/>
    <lineage>
        <taxon>Eukaryota</taxon>
        <taxon>Fungi</taxon>
        <taxon>Dikarya</taxon>
        <taxon>Ascomycota</taxon>
        <taxon>Saccharomycotina</taxon>
        <taxon>Pichiomycetes</taxon>
        <taxon>Metschnikowiaceae</taxon>
        <taxon>Metschnikowia</taxon>
    </lineage>
</organism>
<comment type="subcellular location">
    <subcellularLocation>
        <location evidence="2">Chromosome</location>
    </subcellularLocation>
    <subcellularLocation>
        <location evidence="1 10">Nucleus</location>
    </subcellularLocation>
</comment>
<dbReference type="InterPro" id="IPR036860">
    <property type="entry name" value="SH2_dom_sf"/>
</dbReference>
<evidence type="ECO:0000256" key="11">
    <source>
        <dbReference type="SAM" id="Coils"/>
    </source>
</evidence>
<gene>
    <name evidence="14" type="primary">MPUL0B00220</name>
    <name evidence="14" type="ORF">METSCH_B00220</name>
</gene>
<dbReference type="GO" id="GO:0034728">
    <property type="term" value="P:nucleosome organization"/>
    <property type="evidence" value="ECO:0007669"/>
    <property type="project" value="TreeGrafter"/>
</dbReference>
<evidence type="ECO:0000256" key="1">
    <source>
        <dbReference type="ARBA" id="ARBA00004123"/>
    </source>
</evidence>
<dbReference type="Gene3D" id="1.10.3500.10">
    <property type="entry name" value="Tex N-terminal region-like"/>
    <property type="match status" value="1"/>
</dbReference>
<dbReference type="InterPro" id="IPR000980">
    <property type="entry name" value="SH2"/>
</dbReference>
<evidence type="ECO:0000256" key="9">
    <source>
        <dbReference type="ARBA" id="ARBA00093389"/>
    </source>
</evidence>
<keyword evidence="6" id="KW-0727">SH2 domain</keyword>
<dbReference type="InterPro" id="IPR035018">
    <property type="entry name" value="Spt6_SH2_C"/>
</dbReference>
<dbReference type="STRING" id="2163413.A0A4P6XHT2"/>
<dbReference type="SUPFAM" id="SSF158832">
    <property type="entry name" value="Tex N-terminal region-like"/>
    <property type="match status" value="1"/>
</dbReference>
<dbReference type="InterPro" id="IPR010994">
    <property type="entry name" value="RuvA_2-like"/>
</dbReference>
<dbReference type="EMBL" id="CP034457">
    <property type="protein sequence ID" value="QBM86832.1"/>
    <property type="molecule type" value="Genomic_DNA"/>
</dbReference>
<dbReference type="FunFam" id="1.10.10.2740:FF:000002">
    <property type="entry name" value="Transcription elongation factor Spt6"/>
    <property type="match status" value="1"/>
</dbReference>
<dbReference type="GO" id="GO:0003677">
    <property type="term" value="F:DNA binding"/>
    <property type="evidence" value="ECO:0007669"/>
    <property type="project" value="InterPro"/>
</dbReference>
<dbReference type="Pfam" id="PF14641">
    <property type="entry name" value="HTH_44"/>
    <property type="match status" value="1"/>
</dbReference>
<dbReference type="CDD" id="cd09928">
    <property type="entry name" value="SH2_Cterm_SPT6_like"/>
    <property type="match status" value="1"/>
</dbReference>
<evidence type="ECO:0000313" key="15">
    <source>
        <dbReference type="Proteomes" id="UP000292447"/>
    </source>
</evidence>
<dbReference type="InterPro" id="IPR037027">
    <property type="entry name" value="YqgF/RNaseH-like_dom_sf"/>
</dbReference>
<dbReference type="InterPro" id="IPR017072">
    <property type="entry name" value="TF_Spt6"/>
</dbReference>
<dbReference type="InterPro" id="IPR023319">
    <property type="entry name" value="Tex-like_HTH_dom_sf"/>
</dbReference>
<evidence type="ECO:0000256" key="2">
    <source>
        <dbReference type="ARBA" id="ARBA00004286"/>
    </source>
</evidence>
<dbReference type="InterPro" id="IPR023323">
    <property type="entry name" value="Tex-like_dom_sf"/>
</dbReference>
<dbReference type="Pfam" id="PF14633">
    <property type="entry name" value="SH2_2"/>
    <property type="match status" value="1"/>
</dbReference>
<dbReference type="CDD" id="cd09918">
    <property type="entry name" value="SH2_Nterm_SPT6_like"/>
    <property type="match status" value="1"/>
</dbReference>
<evidence type="ECO:0000256" key="10">
    <source>
        <dbReference type="PIRNR" id="PIRNR036947"/>
    </source>
</evidence>
<dbReference type="SUPFAM" id="SSF47781">
    <property type="entry name" value="RuvA domain 2-like"/>
    <property type="match status" value="2"/>
</dbReference>
<dbReference type="Pfam" id="PF14632">
    <property type="entry name" value="SPT6_acidic"/>
    <property type="match status" value="1"/>
</dbReference>
<feature type="compositionally biased region" description="Basic residues" evidence="12">
    <location>
        <begin position="68"/>
        <end position="79"/>
    </location>
</feature>
<feature type="coiled-coil region" evidence="11">
    <location>
        <begin position="1076"/>
        <end position="1103"/>
    </location>
</feature>
<dbReference type="InterPro" id="IPR032706">
    <property type="entry name" value="Spt6_HHH"/>
</dbReference>
<evidence type="ECO:0000256" key="8">
    <source>
        <dbReference type="ARBA" id="ARBA00023242"/>
    </source>
</evidence>
<feature type="compositionally biased region" description="Basic residues" evidence="12">
    <location>
        <begin position="194"/>
        <end position="207"/>
    </location>
</feature>
<dbReference type="Gene3D" id="1.10.10.650">
    <property type="entry name" value="RuvA domain 2-like"/>
    <property type="match status" value="1"/>
</dbReference>
<protein>
    <recommendedName>
        <fullName evidence="4 10">Transcription elongation factor Spt6</fullName>
    </recommendedName>
</protein>
<proteinExistence type="inferred from homology"/>
<dbReference type="Gene3D" id="3.30.420.140">
    <property type="entry name" value="YqgF/RNase H-like domain"/>
    <property type="match status" value="1"/>
</dbReference>
<dbReference type="GO" id="GO:0008023">
    <property type="term" value="C:transcription elongation factor complex"/>
    <property type="evidence" value="ECO:0007669"/>
    <property type="project" value="TreeGrafter"/>
</dbReference>
<dbReference type="InterPro" id="IPR028231">
    <property type="entry name" value="Spt6_YqgF"/>
</dbReference>
<dbReference type="InterPro" id="IPR042066">
    <property type="entry name" value="Spt6_death-like"/>
</dbReference>
<evidence type="ECO:0000256" key="3">
    <source>
        <dbReference type="ARBA" id="ARBA00009253"/>
    </source>
</evidence>
<dbReference type="Gene3D" id="1.10.10.2740">
    <property type="entry name" value="Spt6, Death-like domain"/>
    <property type="match status" value="1"/>
</dbReference>
<dbReference type="GO" id="GO:0140673">
    <property type="term" value="P:transcription elongation-coupled chromatin remodeling"/>
    <property type="evidence" value="ECO:0007669"/>
    <property type="project" value="InterPro"/>
</dbReference>
<reference evidence="15" key="1">
    <citation type="submission" date="2019-03" db="EMBL/GenBank/DDBJ databases">
        <title>Snf2 controls pulcherriminic acid biosynthesis and connects pigmentation and antifungal activity of the yeast Metschnikowia pulcherrima.</title>
        <authorList>
            <person name="Gore-Lloyd D."/>
            <person name="Sumann I."/>
            <person name="Brachmann A.O."/>
            <person name="Schneeberger K."/>
            <person name="Ortiz-Merino R.A."/>
            <person name="Moreno-Beltran M."/>
            <person name="Schlaefli M."/>
            <person name="Kirner P."/>
            <person name="Santos Kron A."/>
            <person name="Wolfe K.H."/>
            <person name="Piel J."/>
            <person name="Ahrens C.H."/>
            <person name="Henk D."/>
            <person name="Freimoser F.M."/>
        </authorList>
    </citation>
    <scope>NUCLEOTIDE SEQUENCE [LARGE SCALE GENOMIC DNA]</scope>
    <source>
        <strain evidence="15">APC 1.2</strain>
    </source>
</reference>
<keyword evidence="14" id="KW-0251">Elongation factor</keyword>
<keyword evidence="5" id="KW-0158">Chromosome</keyword>
<dbReference type="InterPro" id="IPR012337">
    <property type="entry name" value="RNaseH-like_sf"/>
</dbReference>
<keyword evidence="8 10" id="KW-0539">Nucleus</keyword>
<sequence length="1434" mass="164182">MSKEIEEDEIRTGVASDRDNNSSEGGDDVMDDSSEEDEDEDNDEEAIQRVREGFIVDDDDDEDTLSSKKNRRKHKKRRERERSQDEENDGLDEDDLELLRENSGATPKPASGSKFKRLKRASPGDGEDSDVGSEDASGRPQGGLNDFFSDDEAQGEEVLREEAQEPAEERNILDEFEDFIEEDEFSDEEEARAHKAQQRREKAKLKGPKLDTSKLSNVDRESLQQLFEVFGNGAEYEWALEAQEIEDDGNNNEEPTALDEVFEHAELKDRMLTEEDNLIRIIDVPERFQKYRATLNYMDLEGAELQREKAWISSILFTEKKGSLDDTLRVPFANAVGKVIEFISKNNWEVPFIWTHRRDFLIHTEEVASPEGTVKNNVHKLLFEDDLWRIVLLDIEYHSLYEKKLNTERTVSQLNVDDDLLRDVSVLDSMVSVQDIQDYINFTYSAELRRISETKEPESVEEGDEDKKSTKKHSKYAIFERIRENVLYDAIQAFGITSKEFGENVQDQSTKNYEVPYRIHATDDPLESPEDMLGRLVEDDEILFKDPKNGLNAVRKTFAEEIFHNPKIRHEIRQVYKKFASVSVSLTDKGRNLIDNHSVYADIKYAMNRTPADLVSTPDMFLRMLEAEAKGLIILNVTTSDSDHWFQSIFNCLKSDGTSEIAELWNKEREFSLNLAFKRLTNMVALNTKEDMRRECERLIAAELRARFLTKVDQAPFTPYGYDKGTKPNVLALSFGKGDFDSAVVGAFVRDTGKISEFFKSDNNPSRDRESEEKFAGQLKVFIERNLRNNIPDVIVVSGFSANTKKLFDIVRNFVSSNNMFVSIDDLPEGTNPQLIPVIWGQDETARLYQNSERASIELSDKPTLVKYCVGLARYVQSPLLEYVSLGDDILSLVFYEHQKYISNDVVRDVYETVFVDIVNMVGVEINEALRDSYAAQLLQYVSGLGPRKASGLLRNITAKLGTLVTRSDLIENELSTANIFFNCSSFLNIPFDEGVTVRDSSIELLDATRIHPEDYSLARKMAADALDLDEEDMAHIEEQGGIIYQLMQEGVSKVDDLNLTAFGKELESTFGKKKYATLQSIKEELVNNYEELRRSFHLMENAEVFRMLTGETLESFTRGSITPVTINRVGKNFREENGHVKFLKVSTTSNITGNVEEGHIVRKANYDQGQVIQVVVLDVNYEQFTATFSTLPEDLQKAAVPKFFKDPSKWDFVAENADKDKERAKEYAKMAKTRNVQHPLFHNFNHKQAEEYLAPQSVGDCVIRPSSRGVNFLTITWKVANNLFQHLSVEEVTHNTGRDYVVDRKKYADLDQLIFQHVQAIAKHVTEMCRHPKFREGALAEVHEWLESYTRANPKNSAYVFCYDHKAPGWFLLLFKVNVNTPITTWHVKTEVNGFILKGFSYPNMMRLCNGFKQTFKSLVSDKTRTGRAGHNY</sequence>
<evidence type="ECO:0000256" key="5">
    <source>
        <dbReference type="ARBA" id="ARBA00022454"/>
    </source>
</evidence>
<keyword evidence="7 10" id="KW-0804">Transcription</keyword>
<keyword evidence="11" id="KW-0175">Coiled coil</keyword>
<dbReference type="InterPro" id="IPR041692">
    <property type="entry name" value="HHH_9"/>
</dbReference>
<dbReference type="SUPFAM" id="SSF53098">
    <property type="entry name" value="Ribonuclease H-like"/>
    <property type="match status" value="1"/>
</dbReference>
<feature type="domain" description="SH2" evidence="13">
    <location>
        <begin position="1239"/>
        <end position="1324"/>
    </location>
</feature>
<dbReference type="InterPro" id="IPR028083">
    <property type="entry name" value="Spt6_acidic_N_dom"/>
</dbReference>
<evidence type="ECO:0000256" key="12">
    <source>
        <dbReference type="SAM" id="MobiDB-lite"/>
    </source>
</evidence>
<dbReference type="InterPro" id="IPR028088">
    <property type="entry name" value="Spt6_HTH_DNA-bd_dom"/>
</dbReference>
<evidence type="ECO:0000313" key="14">
    <source>
        <dbReference type="EMBL" id="QBM86832.1"/>
    </source>
</evidence>
<dbReference type="PIRSF" id="PIRSF036947">
    <property type="entry name" value="Spt6"/>
    <property type="match status" value="1"/>
</dbReference>
<feature type="compositionally biased region" description="Acidic residues" evidence="12">
    <location>
        <begin position="86"/>
        <end position="96"/>
    </location>
</feature>
<dbReference type="SMART" id="SM00252">
    <property type="entry name" value="SH2"/>
    <property type="match status" value="1"/>
</dbReference>
<feature type="compositionally biased region" description="Basic and acidic residues" evidence="12">
    <location>
        <begin position="157"/>
        <end position="173"/>
    </location>
</feature>
<comment type="function">
    <text evidence="9">Histone H3-H4 chaperone that plays a role in maintenance of chromatin structure during RNA polymerase II transcription elongation thereby repressing transcription initiation from cryptic promoters. Mediates the reassembly of nucleosomes onto the promoters of at least a selected set of genes during repression; the nucleosome reassembly is essential for transcriptional repression. Essential for viability.</text>
</comment>
<evidence type="ECO:0000256" key="6">
    <source>
        <dbReference type="ARBA" id="ARBA00022999"/>
    </source>
</evidence>
<comment type="similarity">
    <text evidence="3 10">Belongs to the SPT6 family.</text>
</comment>
<evidence type="ECO:0000256" key="4">
    <source>
        <dbReference type="ARBA" id="ARBA00020248"/>
    </source>
</evidence>
<keyword evidence="15" id="KW-1185">Reference proteome</keyword>
<dbReference type="GO" id="GO:0042393">
    <property type="term" value="F:histone binding"/>
    <property type="evidence" value="ECO:0007669"/>
    <property type="project" value="TreeGrafter"/>
</dbReference>
<dbReference type="Gene3D" id="3.30.505.10">
    <property type="entry name" value="SH2 domain"/>
    <property type="match status" value="2"/>
</dbReference>
<dbReference type="PANTHER" id="PTHR10145">
    <property type="entry name" value="TRANSCRIPTION ELONGATION FACTOR SPT6"/>
    <property type="match status" value="1"/>
</dbReference>
<feature type="compositionally biased region" description="Acidic residues" evidence="12">
    <location>
        <begin position="55"/>
        <end position="64"/>
    </location>
</feature>
<dbReference type="GO" id="GO:0003746">
    <property type="term" value="F:translation elongation factor activity"/>
    <property type="evidence" value="ECO:0007669"/>
    <property type="project" value="UniProtKB-KW"/>
</dbReference>
<dbReference type="Pfam" id="PF22706">
    <property type="entry name" value="Tex_central_region"/>
    <property type="match status" value="1"/>
</dbReference>
<dbReference type="PANTHER" id="PTHR10145:SF6">
    <property type="entry name" value="TRANSCRIPTION ELONGATION FACTOR SPT6"/>
    <property type="match status" value="1"/>
</dbReference>
<dbReference type="Pfam" id="PF14635">
    <property type="entry name" value="HHH_7"/>
    <property type="match status" value="1"/>
</dbReference>